<evidence type="ECO:0000256" key="9">
    <source>
        <dbReference type="ARBA" id="ARBA00023242"/>
    </source>
</evidence>
<keyword evidence="4" id="KW-0862">Zinc</keyword>
<dbReference type="InterPro" id="IPR059099">
    <property type="entry name" value="GMEB1/2/Spe-44_dom"/>
</dbReference>
<dbReference type="AlphaFoldDB" id="A0A643CJR6"/>
<evidence type="ECO:0000256" key="7">
    <source>
        <dbReference type="ARBA" id="ARBA00023125"/>
    </source>
</evidence>
<proteinExistence type="predicted"/>
<reference evidence="13 14" key="1">
    <citation type="journal article" date="2019" name="PLoS ONE">
        <title>Genomic analyses reveal an absence of contemporary introgressive admixture between fin whales and blue whales, despite known hybrids.</title>
        <authorList>
            <person name="Westbury M.V."/>
            <person name="Petersen B."/>
            <person name="Lorenzen E.D."/>
        </authorList>
    </citation>
    <scope>NUCLEOTIDE SEQUENCE [LARGE SCALE GENOMIC DNA]</scope>
    <source>
        <strain evidence="13">FinWhale-01</strain>
    </source>
</reference>
<keyword evidence="9" id="KW-0539">Nucleus</keyword>
<evidence type="ECO:0000313" key="14">
    <source>
        <dbReference type="Proteomes" id="UP000437017"/>
    </source>
</evidence>
<dbReference type="GO" id="GO:0046872">
    <property type="term" value="F:metal ion binding"/>
    <property type="evidence" value="ECO:0007669"/>
    <property type="project" value="UniProtKB-KW"/>
</dbReference>
<name>A0A643CJR6_BALPH</name>
<evidence type="ECO:0000256" key="2">
    <source>
        <dbReference type="ARBA" id="ARBA00022490"/>
    </source>
</evidence>
<dbReference type="GO" id="GO:0005737">
    <property type="term" value="C:cytoplasm"/>
    <property type="evidence" value="ECO:0007669"/>
    <property type="project" value="UniProtKB-SubCell"/>
</dbReference>
<dbReference type="InterPro" id="IPR000770">
    <property type="entry name" value="SAND_dom"/>
</dbReference>
<dbReference type="PANTHER" id="PTHR10417:SF3">
    <property type="entry name" value="GLUCOCORTICOID MODULATORY ELEMENT-BINDING PROTEIN 1"/>
    <property type="match status" value="1"/>
</dbReference>
<evidence type="ECO:0000256" key="4">
    <source>
        <dbReference type="ARBA" id="ARBA00022833"/>
    </source>
</evidence>
<keyword evidence="6 10" id="KW-0175">Coiled coil</keyword>
<dbReference type="FunFam" id="3.10.390.10:FF:000003">
    <property type="entry name" value="glucocorticoid modulatory element-binding protein 1 isoform X2"/>
    <property type="match status" value="1"/>
</dbReference>
<gene>
    <name evidence="13" type="ORF">E2I00_011251</name>
</gene>
<sequence length="573" mass="62582">MANAEVSVPVGDVVVVPTEGNEGENAEDTKTQVILQLQPVQQGLFIDGHFYNRIYEAGSENNRAVVAVETHTIHKIEEGIDASTIEANEDMEIAYPITCGESKAILLWKKFVCPGINVKCVKFNDQLISPKHFVHLAGKSTLKDWKRAIRLGGIMLRKMMDSGQIDFYQHDKVCSNTCRSTKFDLLISSARAPVPGQQTSVVQTPTSADGSITQIAISEESMEEAGLEWNSALTAAVTMATEEGMKKDSEEISEDTLMFWKGIADVGLMEEVVCNIQKEIEELLRGVQQRLIQAPFQVTDAAVLNNVAHTFGLMDTVKKVLDNRRNQVEQGEEQFLYTLTDLERQLEEQKKQAQDPRLKSQTVQNVVLMPVSTPKPPKRPRLQRPASATVLGPSPPVQQPQFTVISPITITPVGQSFSMGNIPVATLSQGSSPVTVHTLPSGPQLFRYATVVSSAKSSSPDTVTIHPSSSLALLSSTAMQDGTTLGNMTTMVSPVELVAMESGLTSAIQAVESTSEDGQTIIEIDPAPDPEAEDAEGKAVILETELRTEEKVMAEMEEHQHQVHNVEIVVLED</sequence>
<keyword evidence="3" id="KW-0479">Metal-binding</keyword>
<keyword evidence="8" id="KW-0804">Transcription</keyword>
<dbReference type="EMBL" id="SGJD01001392">
    <property type="protein sequence ID" value="KAB0400168.1"/>
    <property type="molecule type" value="Genomic_DNA"/>
</dbReference>
<dbReference type="GO" id="GO:0000978">
    <property type="term" value="F:RNA polymerase II cis-regulatory region sequence-specific DNA binding"/>
    <property type="evidence" value="ECO:0007669"/>
    <property type="project" value="TreeGrafter"/>
</dbReference>
<dbReference type="GO" id="GO:0006357">
    <property type="term" value="P:regulation of transcription by RNA polymerase II"/>
    <property type="evidence" value="ECO:0007669"/>
    <property type="project" value="TreeGrafter"/>
</dbReference>
<protein>
    <recommendedName>
        <fullName evidence="12">SAND domain-containing protein</fullName>
    </recommendedName>
</protein>
<accession>A0A643CJR6</accession>
<feature type="region of interest" description="Disordered" evidence="11">
    <location>
        <begin position="370"/>
        <end position="395"/>
    </location>
</feature>
<dbReference type="InterPro" id="IPR010919">
    <property type="entry name" value="SAND-like_dom_sf"/>
</dbReference>
<dbReference type="Pfam" id="PF25892">
    <property type="entry name" value="Spe-44"/>
    <property type="match status" value="1"/>
</dbReference>
<keyword evidence="2" id="KW-0963">Cytoplasm</keyword>
<evidence type="ECO:0000259" key="12">
    <source>
        <dbReference type="PROSITE" id="PS50864"/>
    </source>
</evidence>
<evidence type="ECO:0000256" key="1">
    <source>
        <dbReference type="ARBA" id="ARBA00004496"/>
    </source>
</evidence>
<comment type="subcellular location">
    <subcellularLocation>
        <location evidence="1">Cytoplasm</location>
    </subcellularLocation>
</comment>
<evidence type="ECO:0000256" key="11">
    <source>
        <dbReference type="SAM" id="MobiDB-lite"/>
    </source>
</evidence>
<dbReference type="PROSITE" id="PS50864">
    <property type="entry name" value="SAND"/>
    <property type="match status" value="1"/>
</dbReference>
<organism evidence="13 14">
    <name type="scientific">Balaenoptera physalus</name>
    <name type="common">Fin whale</name>
    <name type="synonym">Balaena physalus</name>
    <dbReference type="NCBI Taxonomy" id="9770"/>
    <lineage>
        <taxon>Eukaryota</taxon>
        <taxon>Metazoa</taxon>
        <taxon>Chordata</taxon>
        <taxon>Craniata</taxon>
        <taxon>Vertebrata</taxon>
        <taxon>Euteleostomi</taxon>
        <taxon>Mammalia</taxon>
        <taxon>Eutheria</taxon>
        <taxon>Laurasiatheria</taxon>
        <taxon>Artiodactyla</taxon>
        <taxon>Whippomorpha</taxon>
        <taxon>Cetacea</taxon>
        <taxon>Mysticeti</taxon>
        <taxon>Balaenopteridae</taxon>
        <taxon>Balaenoptera</taxon>
    </lineage>
</organism>
<dbReference type="SMART" id="SM00258">
    <property type="entry name" value="SAND"/>
    <property type="match status" value="1"/>
</dbReference>
<comment type="caution">
    <text evidence="13">The sequence shown here is derived from an EMBL/GenBank/DDBJ whole genome shotgun (WGS) entry which is preliminary data.</text>
</comment>
<dbReference type="Gene3D" id="3.10.390.10">
    <property type="entry name" value="SAND domain-like"/>
    <property type="match status" value="1"/>
</dbReference>
<evidence type="ECO:0000256" key="8">
    <source>
        <dbReference type="ARBA" id="ARBA00023163"/>
    </source>
</evidence>
<dbReference type="PANTHER" id="PTHR10417">
    <property type="entry name" value="GLUCOCORTICOID MODULATORY ELEMENT-BINDING PROTEIN"/>
    <property type="match status" value="1"/>
</dbReference>
<dbReference type="Pfam" id="PF01342">
    <property type="entry name" value="SAND"/>
    <property type="match status" value="1"/>
</dbReference>
<dbReference type="SUPFAM" id="SSF63763">
    <property type="entry name" value="SAND domain-like"/>
    <property type="match status" value="1"/>
</dbReference>
<evidence type="ECO:0000313" key="13">
    <source>
        <dbReference type="EMBL" id="KAB0400168.1"/>
    </source>
</evidence>
<feature type="coiled-coil region" evidence="10">
    <location>
        <begin position="332"/>
        <end position="359"/>
    </location>
</feature>
<evidence type="ECO:0000256" key="6">
    <source>
        <dbReference type="ARBA" id="ARBA00023054"/>
    </source>
</evidence>
<evidence type="ECO:0000256" key="5">
    <source>
        <dbReference type="ARBA" id="ARBA00023015"/>
    </source>
</evidence>
<dbReference type="Proteomes" id="UP000437017">
    <property type="component" value="Unassembled WGS sequence"/>
</dbReference>
<dbReference type="OrthoDB" id="5792412at2759"/>
<evidence type="ECO:0000256" key="3">
    <source>
        <dbReference type="ARBA" id="ARBA00022723"/>
    </source>
</evidence>
<keyword evidence="5" id="KW-0805">Transcription regulation</keyword>
<keyword evidence="14" id="KW-1185">Reference proteome</keyword>
<dbReference type="GO" id="GO:0005634">
    <property type="term" value="C:nucleus"/>
    <property type="evidence" value="ECO:0007669"/>
    <property type="project" value="TreeGrafter"/>
</dbReference>
<feature type="domain" description="SAND" evidence="12">
    <location>
        <begin position="82"/>
        <end position="166"/>
    </location>
</feature>
<keyword evidence="7" id="KW-0238">DNA-binding</keyword>
<evidence type="ECO:0000256" key="10">
    <source>
        <dbReference type="SAM" id="Coils"/>
    </source>
</evidence>
<feature type="coiled-coil region" evidence="10">
    <location>
        <begin position="532"/>
        <end position="559"/>
    </location>
</feature>